<reference evidence="2 3" key="1">
    <citation type="journal article" date="2010" name="DNA Res.">
        <title>Bacterial lifestyle in a deep-sea hydrothermal vent chimney revealed by the genome sequence of the thermophilic bacterium Deferribacter desulfuricans SSM1.</title>
        <authorList>
            <person name="Takaki Y."/>
            <person name="Shimamura S."/>
            <person name="Nakagawa S."/>
            <person name="Fukuhara Y."/>
            <person name="Horikawa H."/>
            <person name="Ankai A."/>
            <person name="Harada T."/>
            <person name="Hosoyama A."/>
            <person name="Oguchi A."/>
            <person name="Fukui S."/>
            <person name="Fujita N."/>
            <person name="Takami H."/>
            <person name="Takai K."/>
        </authorList>
    </citation>
    <scope>NUCLEOTIDE SEQUENCE [LARGE SCALE GENOMIC DNA]</scope>
    <source>
        <strain evidence="3">DSM 14783 / JCM 11476 / NBRC 101012 / SSM1</strain>
        <plasmid evidence="3">Plasmid megaplasmid pDF308</plasmid>
    </source>
</reference>
<keyword evidence="3" id="KW-1185">Reference proteome</keyword>
<geneLocation type="plasmid" evidence="2 3">
    <name>megaplasmid pDF308</name>
</geneLocation>
<keyword evidence="2" id="KW-0614">Plasmid</keyword>
<dbReference type="SUPFAM" id="SSF56300">
    <property type="entry name" value="Metallo-dependent phosphatases"/>
    <property type="match status" value="1"/>
</dbReference>
<organism evidence="2 3">
    <name type="scientific">Deferribacter desulfuricans (strain DSM 14783 / JCM 11476 / NBRC 101012 / SSM1)</name>
    <dbReference type="NCBI Taxonomy" id="639282"/>
    <lineage>
        <taxon>Bacteria</taxon>
        <taxon>Pseudomonadati</taxon>
        <taxon>Deferribacterota</taxon>
        <taxon>Deferribacteres</taxon>
        <taxon>Deferribacterales</taxon>
        <taxon>Deferribacteraceae</taxon>
        <taxon>Deferribacter</taxon>
    </lineage>
</organism>
<dbReference type="Proteomes" id="UP000001520">
    <property type="component" value="Plasmid megaplasmid pDF308"/>
</dbReference>
<evidence type="ECO:0000259" key="1">
    <source>
        <dbReference type="Pfam" id="PF00149"/>
    </source>
</evidence>
<dbReference type="EMBL" id="AP011530">
    <property type="protein sequence ID" value="BAI81717.1"/>
    <property type="molecule type" value="Genomic_DNA"/>
</dbReference>
<dbReference type="OrthoDB" id="9787800at2"/>
<protein>
    <recommendedName>
        <fullName evidence="1">Calcineurin-like phosphoesterase domain-containing protein</fullName>
    </recommendedName>
</protein>
<gene>
    <name evidence="2" type="ordered locus">DEFDS_P094</name>
</gene>
<name>D3PES5_DEFDS</name>
<dbReference type="Gene3D" id="3.60.21.10">
    <property type="match status" value="1"/>
</dbReference>
<dbReference type="InterPro" id="IPR004843">
    <property type="entry name" value="Calcineurin-like_PHP"/>
</dbReference>
<dbReference type="KEGG" id="ddf:DEFDS_P094"/>
<dbReference type="AlphaFoldDB" id="D3PES5"/>
<dbReference type="Pfam" id="PF00149">
    <property type="entry name" value="Metallophos"/>
    <property type="match status" value="1"/>
</dbReference>
<dbReference type="RefSeq" id="WP_013008950.1">
    <property type="nucleotide sequence ID" value="NC_013940.1"/>
</dbReference>
<dbReference type="HOGENOM" id="CLU_074814_1_1_0"/>
<evidence type="ECO:0000313" key="3">
    <source>
        <dbReference type="Proteomes" id="UP000001520"/>
    </source>
</evidence>
<proteinExistence type="predicted"/>
<sequence>MIAIIGDTHGKLEYNKVLDVYETKKPEIIIVLGDFGLPFYNDKEENKILDELEKLPIEICYIDGNHENFDIVNNLPETHKYENKVGQLRKNIFHLKRGNIYKIKDYKIFAFGGGSSIDKSIRTPGIDWWFEELPTMNEVRYATKNLKKTKFNVDIILTHTAPYKIFLELCNKLNPAPYKYYDVDGVEFMKSLQVIYDLTHFKYWFCGHYHVDTEVQKCKFVYNKPVFLSYNQL</sequence>
<feature type="domain" description="Calcineurin-like phosphoesterase" evidence="1">
    <location>
        <begin position="2"/>
        <end position="211"/>
    </location>
</feature>
<dbReference type="InterPro" id="IPR029052">
    <property type="entry name" value="Metallo-depent_PP-like"/>
</dbReference>
<evidence type="ECO:0000313" key="2">
    <source>
        <dbReference type="EMBL" id="BAI81717.1"/>
    </source>
</evidence>
<accession>D3PES5</accession>
<dbReference type="eggNOG" id="COG1409">
    <property type="taxonomic scope" value="Bacteria"/>
</dbReference>
<dbReference type="GO" id="GO:0016787">
    <property type="term" value="F:hydrolase activity"/>
    <property type="evidence" value="ECO:0007669"/>
    <property type="project" value="InterPro"/>
</dbReference>